<dbReference type="SMART" id="SM00530">
    <property type="entry name" value="HTH_XRE"/>
    <property type="match status" value="1"/>
</dbReference>
<dbReference type="SUPFAM" id="SSF47413">
    <property type="entry name" value="lambda repressor-like DNA-binding domains"/>
    <property type="match status" value="1"/>
</dbReference>
<dbReference type="eggNOG" id="COG2856">
    <property type="taxonomic scope" value="Bacteria"/>
</dbReference>
<evidence type="ECO:0000313" key="4">
    <source>
        <dbReference type="Proteomes" id="UP000054621"/>
    </source>
</evidence>
<protein>
    <submittedName>
        <fullName evidence="3">Putative transcriptional regulator (Helix-turn-helix motif, XRE-like)</fullName>
    </submittedName>
</protein>
<dbReference type="PANTHER" id="PTHR43236">
    <property type="entry name" value="ANTITOXIN HIGA1"/>
    <property type="match status" value="1"/>
</dbReference>
<dbReference type="CDD" id="cd00093">
    <property type="entry name" value="HTH_XRE"/>
    <property type="match status" value="1"/>
</dbReference>
<dbReference type="InterPro" id="IPR001387">
    <property type="entry name" value="Cro/C1-type_HTH"/>
</dbReference>
<dbReference type="InterPro" id="IPR010359">
    <property type="entry name" value="IrrE_HExxH"/>
</dbReference>
<dbReference type="eggNOG" id="COG1396">
    <property type="taxonomic scope" value="Bacteria"/>
</dbReference>
<comment type="caution">
    <text evidence="3">The sequence shown here is derived from an EMBL/GenBank/DDBJ whole genome shotgun (WGS) entry which is preliminary data.</text>
</comment>
<proteinExistence type="inferred from homology"/>
<gene>
    <name evidence="3" type="ORF">Lsai_2397</name>
</gene>
<dbReference type="Pfam" id="PF06114">
    <property type="entry name" value="Peptidase_M78"/>
    <property type="match status" value="1"/>
</dbReference>
<dbReference type="AlphaFoldDB" id="A0A0W0YD35"/>
<reference evidence="3 4" key="1">
    <citation type="submission" date="2015-11" db="EMBL/GenBank/DDBJ databases">
        <title>Genomic analysis of 38 Legionella species identifies large and diverse effector repertoires.</title>
        <authorList>
            <person name="Burstein D."/>
            <person name="Amaro F."/>
            <person name="Zusman T."/>
            <person name="Lifshitz Z."/>
            <person name="Cohen O."/>
            <person name="Gilbert J.A."/>
            <person name="Pupko T."/>
            <person name="Shuman H.A."/>
            <person name="Segal G."/>
        </authorList>
    </citation>
    <scope>NUCLEOTIDE SEQUENCE [LARGE SCALE GENOMIC DNA]</scope>
    <source>
        <strain evidence="3 4">Mt.St.Helens-4</strain>
    </source>
</reference>
<evidence type="ECO:0000256" key="1">
    <source>
        <dbReference type="ARBA" id="ARBA00007227"/>
    </source>
</evidence>
<feature type="domain" description="HTH cro/C1-type" evidence="2">
    <location>
        <begin position="6"/>
        <end position="60"/>
    </location>
</feature>
<comment type="similarity">
    <text evidence="1">Belongs to the short-chain fatty acyl-CoA assimilation regulator (ScfR) family.</text>
</comment>
<evidence type="ECO:0000313" key="3">
    <source>
        <dbReference type="EMBL" id="KTD54805.1"/>
    </source>
</evidence>
<evidence type="ECO:0000259" key="2">
    <source>
        <dbReference type="PROSITE" id="PS50943"/>
    </source>
</evidence>
<dbReference type="RefSeq" id="WP_027270472.1">
    <property type="nucleotide sequence ID" value="NZ_CAAAJE010000008.1"/>
</dbReference>
<dbReference type="EMBL" id="LNYV01000036">
    <property type="protein sequence ID" value="KTD54805.1"/>
    <property type="molecule type" value="Genomic_DNA"/>
</dbReference>
<dbReference type="GO" id="GO:0003677">
    <property type="term" value="F:DNA binding"/>
    <property type="evidence" value="ECO:0007669"/>
    <property type="project" value="InterPro"/>
</dbReference>
<dbReference type="OrthoDB" id="9794834at2"/>
<accession>A0A0W0YD35</accession>
<dbReference type="Proteomes" id="UP000054621">
    <property type="component" value="Unassembled WGS sequence"/>
</dbReference>
<dbReference type="PROSITE" id="PS50943">
    <property type="entry name" value="HTH_CROC1"/>
    <property type="match status" value="1"/>
</dbReference>
<dbReference type="Gene3D" id="1.10.260.40">
    <property type="entry name" value="lambda repressor-like DNA-binding domains"/>
    <property type="match status" value="1"/>
</dbReference>
<dbReference type="InterPro" id="IPR052345">
    <property type="entry name" value="Rad_response_metalloprotease"/>
</dbReference>
<sequence>MLGNRIYRARKAARLTLRELAEKVSLSHTAIQKYENNEITPASDMLIKLAKALDVKVEYFFRPERFTLKNIQYRKHADMPEQDLEEIKAKILDQIERRIELESLFPISPIQNFKLGEKKLRGYDDIERIANEVRKQWNLGLEPIANLIDTFEENGIRVFEIDNQLYPKFDGFSAHINDHPIIVIGSNWPGDRQRFTLAHELGHLVLNGFMHPDLDEERCCNHFAGAFLLPKESLVLIMGEKRTFIEPRELSILKQEFGISMLAILHRAEDVGIITNSVYRKIRSTFNENGWTKKEPGEQYPKQKTYLFEQMIFRALAEEYLGESKAAELLNLNVEQLRAMRSMECHDAVINQ</sequence>
<dbReference type="Pfam" id="PF01381">
    <property type="entry name" value="HTH_3"/>
    <property type="match status" value="1"/>
</dbReference>
<organism evidence="3 4">
    <name type="scientific">Legionella sainthelensi</name>
    <dbReference type="NCBI Taxonomy" id="28087"/>
    <lineage>
        <taxon>Bacteria</taxon>
        <taxon>Pseudomonadati</taxon>
        <taxon>Pseudomonadota</taxon>
        <taxon>Gammaproteobacteria</taxon>
        <taxon>Legionellales</taxon>
        <taxon>Legionellaceae</taxon>
        <taxon>Legionella</taxon>
    </lineage>
</organism>
<dbReference type="Gene3D" id="1.10.10.2910">
    <property type="match status" value="1"/>
</dbReference>
<dbReference type="PATRIC" id="fig|28087.4.peg.2582"/>
<dbReference type="PANTHER" id="PTHR43236:SF1">
    <property type="entry name" value="BLL7220 PROTEIN"/>
    <property type="match status" value="1"/>
</dbReference>
<dbReference type="InterPro" id="IPR010982">
    <property type="entry name" value="Lambda_DNA-bd_dom_sf"/>
</dbReference>
<name>A0A0W0YD35_9GAMM</name>
<dbReference type="STRING" id="28087.Lsai_2397"/>